<dbReference type="Proteomes" id="UP001231649">
    <property type="component" value="Chromosome 6"/>
</dbReference>
<dbReference type="EMBL" id="CM056782">
    <property type="protein sequence ID" value="KAJ8731969.1"/>
    <property type="molecule type" value="Genomic_DNA"/>
</dbReference>
<protein>
    <submittedName>
        <fullName evidence="1">Uncharacterized protein</fullName>
    </submittedName>
</protein>
<gene>
    <name evidence="1" type="ORF">PYW08_014699</name>
</gene>
<sequence length="203" mass="22682">MRKRGSLTDQTIPIRSIPKTARSAPVTPCDSETSTWSDRFRSKTGYDLPSGSGYATSYGDYEKSSYSYDKSGYEASYEASTSTASGSQTKDNYESGAYAKSYESSYDKAGYDGSYRTYEGSTGYDKGTGNEDFKHSYESEGVWWWRRPLGVRRSSCRRCGASSATRPLRMTPCAGDACDPEPRARRPVMSRDRPLLFVKQLFL</sequence>
<organism evidence="1 2">
    <name type="scientific">Mythimna loreyi</name>
    <dbReference type="NCBI Taxonomy" id="667449"/>
    <lineage>
        <taxon>Eukaryota</taxon>
        <taxon>Metazoa</taxon>
        <taxon>Ecdysozoa</taxon>
        <taxon>Arthropoda</taxon>
        <taxon>Hexapoda</taxon>
        <taxon>Insecta</taxon>
        <taxon>Pterygota</taxon>
        <taxon>Neoptera</taxon>
        <taxon>Endopterygota</taxon>
        <taxon>Lepidoptera</taxon>
        <taxon>Glossata</taxon>
        <taxon>Ditrysia</taxon>
        <taxon>Noctuoidea</taxon>
        <taxon>Noctuidae</taxon>
        <taxon>Noctuinae</taxon>
        <taxon>Hadenini</taxon>
        <taxon>Mythimna</taxon>
    </lineage>
</organism>
<comment type="caution">
    <text evidence="1">The sequence shown here is derived from an EMBL/GenBank/DDBJ whole genome shotgun (WGS) entry which is preliminary data.</text>
</comment>
<evidence type="ECO:0000313" key="2">
    <source>
        <dbReference type="Proteomes" id="UP001231649"/>
    </source>
</evidence>
<proteinExistence type="predicted"/>
<keyword evidence="2" id="KW-1185">Reference proteome</keyword>
<accession>A0ACC2R2L3</accession>
<reference evidence="1" key="1">
    <citation type="submission" date="2023-03" db="EMBL/GenBank/DDBJ databases">
        <title>Chromosome-level genomes of two armyworms, Mythimna separata and Mythimna loreyi, provide insights into the biosynthesis and reception of sex pheromones.</title>
        <authorList>
            <person name="Zhao H."/>
        </authorList>
    </citation>
    <scope>NUCLEOTIDE SEQUENCE</scope>
    <source>
        <strain evidence="1">BeijingLab</strain>
    </source>
</reference>
<evidence type="ECO:0000313" key="1">
    <source>
        <dbReference type="EMBL" id="KAJ8731969.1"/>
    </source>
</evidence>
<name>A0ACC2R2L3_9NEOP</name>